<dbReference type="PANTHER" id="PTHR11319">
    <property type="entry name" value="G PROTEIN-COUPLED RECEPTOR-RELATED"/>
    <property type="match status" value="1"/>
</dbReference>
<sequence length="1190" mass="126442">MKLTSLILVACMIAVPSSAQNIRYVKPVSSGSGDGSSWLNASSDIQAMINISASGDEIWVATGTYKPNRRSDNANTITPGNIHNAFVPKPGLKLYGGFSGNETTIAQRNAANLNSSILSGDYNDNDVVTGEGGFLSMSGFTENTNHIMMLVAVSNVTIDGFVLKGGNEYNTTAPVVNGLITSTGIGTGLYFNGSNNINITNCKIENNQGSGVYLTNGSIAFENCQFIRNKALAGAAMFLENTSPSFNHCHFFGNWGSGAGMYNRNAHPILTHCSFTYNFAGNSGGAIYNIEGSAPMIINCVFAHNQAITQGGAIFNDRSGDFTISSSTFAGNQVPVPGGMQGHAIGGNFGSAAGTKTVTLDNCIIWVSPSFSGNNALAENFGRYVINNCLLQYTGSGYNVTGTWSNLDPQFMNYMSPAGLDNLIGTKDDGLQVNPASPAVNAGNQSLIPSGLTTDLKQDPRISGTQTDIGAYESNPVSYTVLHVDSATGNDNNTGTSWGWPLKTLQKAVQIAQVTHPEVDSILVAKGTYYPGTWLYDYLTITAGGLKIYGGYDIYGNRNIHQKPTVLSAEIGSPGTADNPMHILVIGNIPANADSLVIDGFTFANGNAGNTGGASSSGVSTLNHSGGALYITNVLNGNKTRFRYCSFINNNAITGGGALYNENAQPLFEHCIFRNNTAAAGDAIVFRNGGAADFVNSVFTGGGNSLIDIAAGCSLSLSSSTLAGNTAAAILNNGNCSVQNSILFKNGGGISGTGSSQIQYSLVQGHAGGTGNLDGNTITDVRFANMTDGDYRLQPCSPAINAGNDLLIPSNLLSDLDRLPRIQLGTTDLGAFEANSLSGQLATGLSNAQESVTQFQLNNDTTFYASDCNTLIAAVAGDSSATSIRGNTTVKNWVEASQPADFVKRHVEITPADNPLSATGRIILYFTQQDFDNFNSVNAIKLPAAPEDATGIANLLIEKRSGISSNGTGHPQSYPGAPVTINPVDTAIKWNAGRSRWEISFSASSFSGFFVKTQLQALPLQLLFFHVQRNEKEILLQWNTGNEMNTKQFDIERGNDGAKFERIGMVRAKGNGDNAYQFKDNFQRAGLLYYRLKITDQDGRYSYSPILILRQSAVQEDVIVYPNPVHDLLNIQFTKRALAGTTVQLFNAEGRMVRTDQLRGGSHSINMEALKPGIYLLLFQDGSIKRIVKP</sequence>
<dbReference type="SUPFAM" id="SSF51126">
    <property type="entry name" value="Pectin lyase-like"/>
    <property type="match status" value="2"/>
</dbReference>
<dbReference type="InterPro" id="IPR006626">
    <property type="entry name" value="PbH1"/>
</dbReference>
<evidence type="ECO:0000256" key="1">
    <source>
        <dbReference type="SAM" id="SignalP"/>
    </source>
</evidence>
<feature type="domain" description="Right handed beta helix" evidence="2">
    <location>
        <begin position="139"/>
        <end position="275"/>
    </location>
</feature>
<dbReference type="OrthoDB" id="1391917at2"/>
<dbReference type="InterPro" id="IPR059226">
    <property type="entry name" value="Choice_anch_Q_dom"/>
</dbReference>
<dbReference type="InterPro" id="IPR026444">
    <property type="entry name" value="Secre_tail"/>
</dbReference>
<evidence type="ECO:0000313" key="5">
    <source>
        <dbReference type="Proteomes" id="UP000293874"/>
    </source>
</evidence>
<comment type="caution">
    <text evidence="4">The sequence shown here is derived from an EMBL/GenBank/DDBJ whole genome shotgun (WGS) entry which is preliminary data.</text>
</comment>
<organism evidence="4 5">
    <name type="scientific">Pseudobacter ginsenosidimutans</name>
    <dbReference type="NCBI Taxonomy" id="661488"/>
    <lineage>
        <taxon>Bacteria</taxon>
        <taxon>Pseudomonadati</taxon>
        <taxon>Bacteroidota</taxon>
        <taxon>Chitinophagia</taxon>
        <taxon>Chitinophagales</taxon>
        <taxon>Chitinophagaceae</taxon>
        <taxon>Pseudobacter</taxon>
    </lineage>
</organism>
<gene>
    <name evidence="4" type="ORF">EV199_1775</name>
</gene>
<evidence type="ECO:0000259" key="2">
    <source>
        <dbReference type="Pfam" id="PF13229"/>
    </source>
</evidence>
<dbReference type="Pfam" id="PF13229">
    <property type="entry name" value="Beta_helix"/>
    <property type="match status" value="1"/>
</dbReference>
<dbReference type="InterPro" id="IPR039448">
    <property type="entry name" value="Beta_helix"/>
</dbReference>
<dbReference type="NCBIfam" id="NF041518">
    <property type="entry name" value="choice_anch_Q"/>
    <property type="match status" value="2"/>
</dbReference>
<dbReference type="Proteomes" id="UP000293874">
    <property type="component" value="Unassembled WGS sequence"/>
</dbReference>
<reference evidence="4 5" key="1">
    <citation type="submission" date="2019-02" db="EMBL/GenBank/DDBJ databases">
        <title>Genomic Encyclopedia of Type Strains, Phase IV (KMG-IV): sequencing the most valuable type-strain genomes for metagenomic binning, comparative biology and taxonomic classification.</title>
        <authorList>
            <person name="Goeker M."/>
        </authorList>
    </citation>
    <scope>NUCLEOTIDE SEQUENCE [LARGE SCALE GENOMIC DNA]</scope>
    <source>
        <strain evidence="4 5">DSM 18116</strain>
    </source>
</reference>
<dbReference type="RefSeq" id="WP_130540233.1">
    <property type="nucleotide sequence ID" value="NZ_CP042431.1"/>
</dbReference>
<feature type="chain" id="PRO_5020179729" evidence="1">
    <location>
        <begin position="20"/>
        <end position="1190"/>
    </location>
</feature>
<dbReference type="Gene3D" id="2.160.20.10">
    <property type="entry name" value="Single-stranded right-handed beta-helix, Pectin lyase-like"/>
    <property type="match status" value="2"/>
</dbReference>
<keyword evidence="5" id="KW-1185">Reference proteome</keyword>
<dbReference type="NCBIfam" id="TIGR04183">
    <property type="entry name" value="Por_Secre_tail"/>
    <property type="match status" value="1"/>
</dbReference>
<feature type="signal peptide" evidence="1">
    <location>
        <begin position="1"/>
        <end position="19"/>
    </location>
</feature>
<keyword evidence="1" id="KW-0732">Signal</keyword>
<feature type="domain" description="Secretion system C-terminal sorting" evidence="3">
    <location>
        <begin position="1120"/>
        <end position="1185"/>
    </location>
</feature>
<proteinExistence type="predicted"/>
<dbReference type="PANTHER" id="PTHR11319:SF35">
    <property type="entry name" value="OUTER MEMBRANE PROTEIN PMPC-RELATED"/>
    <property type="match status" value="1"/>
</dbReference>
<dbReference type="EMBL" id="SGXA01000001">
    <property type="protein sequence ID" value="RZS75899.1"/>
    <property type="molecule type" value="Genomic_DNA"/>
</dbReference>
<accession>A0A4Q7N4H1</accession>
<name>A0A4Q7N4H1_9BACT</name>
<protein>
    <submittedName>
        <fullName evidence="4">Putative secreted protein (Por secretion system target)</fullName>
    </submittedName>
</protein>
<evidence type="ECO:0000259" key="3">
    <source>
        <dbReference type="Pfam" id="PF18962"/>
    </source>
</evidence>
<evidence type="ECO:0000313" key="4">
    <source>
        <dbReference type="EMBL" id="RZS75899.1"/>
    </source>
</evidence>
<dbReference type="InterPro" id="IPR011050">
    <property type="entry name" value="Pectin_lyase_fold/virulence"/>
</dbReference>
<dbReference type="AlphaFoldDB" id="A0A4Q7N4H1"/>
<dbReference type="InterPro" id="IPR012334">
    <property type="entry name" value="Pectin_lyas_fold"/>
</dbReference>
<dbReference type="SMART" id="SM00710">
    <property type="entry name" value="PbH1"/>
    <property type="match status" value="7"/>
</dbReference>
<dbReference type="Pfam" id="PF18962">
    <property type="entry name" value="Por_Secre_tail"/>
    <property type="match status" value="1"/>
</dbReference>